<dbReference type="Proteomes" id="UP000681720">
    <property type="component" value="Unassembled WGS sequence"/>
</dbReference>
<accession>A0A8S2YUF6</accession>
<gene>
    <name evidence="1" type="ORF">BYL167_LOCUS39222</name>
    <name evidence="2" type="ORF">GIL414_LOCUS39001</name>
</gene>
<dbReference type="EMBL" id="CAJOBJ010104480">
    <property type="protein sequence ID" value="CAF4602783.1"/>
    <property type="molecule type" value="Genomic_DNA"/>
</dbReference>
<name>A0A8S2YUF6_9BILA</name>
<organism evidence="1 3">
    <name type="scientific">Rotaria magnacalcarata</name>
    <dbReference type="NCBI Taxonomy" id="392030"/>
    <lineage>
        <taxon>Eukaryota</taxon>
        <taxon>Metazoa</taxon>
        <taxon>Spiralia</taxon>
        <taxon>Gnathifera</taxon>
        <taxon>Rotifera</taxon>
        <taxon>Eurotatoria</taxon>
        <taxon>Bdelloidea</taxon>
        <taxon>Philodinida</taxon>
        <taxon>Philodinidae</taxon>
        <taxon>Rotaria</taxon>
    </lineage>
</organism>
<dbReference type="Proteomes" id="UP000681967">
    <property type="component" value="Unassembled WGS sequence"/>
</dbReference>
<protein>
    <submittedName>
        <fullName evidence="1">Uncharacterized protein</fullName>
    </submittedName>
</protein>
<feature type="non-terminal residue" evidence="1">
    <location>
        <position position="49"/>
    </location>
</feature>
<evidence type="ECO:0000313" key="2">
    <source>
        <dbReference type="EMBL" id="CAF4602783.1"/>
    </source>
</evidence>
<proteinExistence type="predicted"/>
<comment type="caution">
    <text evidence="1">The sequence shown here is derived from an EMBL/GenBank/DDBJ whole genome shotgun (WGS) entry which is preliminary data.</text>
</comment>
<reference evidence="1" key="1">
    <citation type="submission" date="2021-02" db="EMBL/GenBank/DDBJ databases">
        <authorList>
            <person name="Nowell W R."/>
        </authorList>
    </citation>
    <scope>NUCLEOTIDE SEQUENCE</scope>
</reference>
<dbReference type="EMBL" id="CAJOBH010093807">
    <property type="protein sequence ID" value="CAF4578999.1"/>
    <property type="molecule type" value="Genomic_DNA"/>
</dbReference>
<dbReference type="AlphaFoldDB" id="A0A8S2YUF6"/>
<sequence length="49" mass="5663">DTSVLRDKLELNSPKIRYCGWVPTTTYRSLASFQKNVFGKNVDFLENPN</sequence>
<evidence type="ECO:0000313" key="1">
    <source>
        <dbReference type="EMBL" id="CAF4578999.1"/>
    </source>
</evidence>
<evidence type="ECO:0000313" key="3">
    <source>
        <dbReference type="Proteomes" id="UP000681967"/>
    </source>
</evidence>
<feature type="non-terminal residue" evidence="1">
    <location>
        <position position="1"/>
    </location>
</feature>